<dbReference type="HOGENOM" id="CLU_2207275_0_0_11"/>
<reference evidence="2 3" key="1">
    <citation type="journal article" date="2004" name="Proc. Natl. Acad. Sci. U.S.A.">
        <title>The complete genomic sequence of Nocardia farcinica IFM 10152.</title>
        <authorList>
            <person name="Ishikawa J."/>
            <person name="Yamashita A."/>
            <person name="Mikami Y."/>
            <person name="Hoshino Y."/>
            <person name="Kurita H."/>
            <person name="Hotta K."/>
            <person name="Shiba T."/>
            <person name="Hattori M."/>
        </authorList>
    </citation>
    <scope>NUCLEOTIDE SEQUENCE [LARGE SCALE GENOMIC DNA]</scope>
    <source>
        <strain evidence="2 3">IFM 10152</strain>
    </source>
</reference>
<keyword evidence="3" id="KW-1185">Reference proteome</keyword>
<protein>
    <submittedName>
        <fullName evidence="2">Uncharacterized protein</fullName>
    </submittedName>
</protein>
<dbReference type="AlphaFoldDB" id="Q5YR94"/>
<name>Q5YR94_NOCFA</name>
<evidence type="ECO:0000313" key="3">
    <source>
        <dbReference type="Proteomes" id="UP000006820"/>
    </source>
</evidence>
<feature type="compositionally biased region" description="Basic residues" evidence="1">
    <location>
        <begin position="30"/>
        <end position="42"/>
    </location>
</feature>
<proteinExistence type="predicted"/>
<dbReference type="KEGG" id="nfa:NFA_44460"/>
<evidence type="ECO:0000256" key="1">
    <source>
        <dbReference type="SAM" id="MobiDB-lite"/>
    </source>
</evidence>
<feature type="region of interest" description="Disordered" evidence="1">
    <location>
        <begin position="29"/>
        <end position="71"/>
    </location>
</feature>
<dbReference type="EMBL" id="AP006618">
    <property type="protein sequence ID" value="BAD59297.1"/>
    <property type="molecule type" value="Genomic_DNA"/>
</dbReference>
<evidence type="ECO:0000313" key="2">
    <source>
        <dbReference type="EMBL" id="BAD59297.1"/>
    </source>
</evidence>
<dbReference type="Proteomes" id="UP000006820">
    <property type="component" value="Chromosome"/>
</dbReference>
<accession>Q5YR94</accession>
<sequence length="107" mass="11622">MAPISAGIGASCVRLARCPRAGSAIFGRASTRHARRPSRRTSLRSAFRPSAAPLDVGARGHQFTRRRDPLTNSRYNRFAALRVSPRYAPADPPKPIPQTIDGFSVPV</sequence>
<dbReference type="STRING" id="247156.NFA_44460"/>
<feature type="region of interest" description="Disordered" evidence="1">
    <location>
        <begin position="86"/>
        <end position="107"/>
    </location>
</feature>
<organism evidence="2 3">
    <name type="scientific">Nocardia farcinica (strain IFM 10152)</name>
    <dbReference type="NCBI Taxonomy" id="247156"/>
    <lineage>
        <taxon>Bacteria</taxon>
        <taxon>Bacillati</taxon>
        <taxon>Actinomycetota</taxon>
        <taxon>Actinomycetes</taxon>
        <taxon>Mycobacteriales</taxon>
        <taxon>Nocardiaceae</taxon>
        <taxon>Nocardia</taxon>
    </lineage>
</organism>
<gene>
    <name evidence="2" type="ordered locus">NFA_44460</name>
</gene>